<evidence type="ECO:0000256" key="2">
    <source>
        <dbReference type="ARBA" id="ARBA00004496"/>
    </source>
</evidence>
<keyword evidence="5" id="KW-0539">Nucleus</keyword>
<name>A0AA38J3C0_9CUCU</name>
<comment type="caution">
    <text evidence="7">The sequence shown here is derived from an EMBL/GenBank/DDBJ whole genome shotgun (WGS) entry which is preliminary data.</text>
</comment>
<dbReference type="InterPro" id="IPR037895">
    <property type="entry name" value="NUDCD1"/>
</dbReference>
<dbReference type="GO" id="GO:0005634">
    <property type="term" value="C:nucleus"/>
    <property type="evidence" value="ECO:0007669"/>
    <property type="project" value="UniProtKB-SubCell"/>
</dbReference>
<dbReference type="PANTHER" id="PTHR21664">
    <property type="entry name" value="CHRONIC MYELOGENOUS LEUKEMIA TUMOR ANTIGEN 66"/>
    <property type="match status" value="1"/>
</dbReference>
<reference evidence="7" key="1">
    <citation type="journal article" date="2023" name="G3 (Bethesda)">
        <title>Whole genome assemblies of Zophobas morio and Tenebrio molitor.</title>
        <authorList>
            <person name="Kaur S."/>
            <person name="Stinson S.A."/>
            <person name="diCenzo G.C."/>
        </authorList>
    </citation>
    <scope>NUCLEOTIDE SEQUENCE</scope>
    <source>
        <strain evidence="7">QUZm001</strain>
    </source>
</reference>
<dbReference type="Gene3D" id="2.60.40.640">
    <property type="match status" value="1"/>
</dbReference>
<comment type="similarity">
    <text evidence="3">Belongs to the arrestin family.</text>
</comment>
<accession>A0AA38J3C0</accession>
<proteinExistence type="inferred from homology"/>
<evidence type="ECO:0000256" key="5">
    <source>
        <dbReference type="ARBA" id="ARBA00023242"/>
    </source>
</evidence>
<keyword evidence="4" id="KW-0963">Cytoplasm</keyword>
<evidence type="ECO:0000259" key="6">
    <source>
        <dbReference type="Pfam" id="PF00339"/>
    </source>
</evidence>
<comment type="subcellular location">
    <subcellularLocation>
        <location evidence="2">Cytoplasm</location>
    </subcellularLocation>
    <subcellularLocation>
        <location evidence="1">Nucleus</location>
    </subcellularLocation>
</comment>
<protein>
    <recommendedName>
        <fullName evidence="6">Arrestin-like N-terminal domain-containing protein</fullName>
    </recommendedName>
</protein>
<organism evidence="7 8">
    <name type="scientific">Zophobas morio</name>
    <dbReference type="NCBI Taxonomy" id="2755281"/>
    <lineage>
        <taxon>Eukaryota</taxon>
        <taxon>Metazoa</taxon>
        <taxon>Ecdysozoa</taxon>
        <taxon>Arthropoda</taxon>
        <taxon>Hexapoda</taxon>
        <taxon>Insecta</taxon>
        <taxon>Pterygota</taxon>
        <taxon>Neoptera</taxon>
        <taxon>Endopterygota</taxon>
        <taxon>Coleoptera</taxon>
        <taxon>Polyphaga</taxon>
        <taxon>Cucujiformia</taxon>
        <taxon>Tenebrionidae</taxon>
        <taxon>Zophobas</taxon>
    </lineage>
</organism>
<evidence type="ECO:0000313" key="8">
    <source>
        <dbReference type="Proteomes" id="UP001168821"/>
    </source>
</evidence>
<dbReference type="Proteomes" id="UP001168821">
    <property type="component" value="Unassembled WGS sequence"/>
</dbReference>
<evidence type="ECO:0000313" key="7">
    <source>
        <dbReference type="EMBL" id="KAJ3663824.1"/>
    </source>
</evidence>
<evidence type="ECO:0000256" key="4">
    <source>
        <dbReference type="ARBA" id="ARBA00022490"/>
    </source>
</evidence>
<sequence>MTCWTVMGDTLEVVLQKSESGLMWPEVVVGDTLGEYVPDPALVDDVVERLAPLTSDIEATPPSGATFNSQQVEECDFECDKLTILERLSRNSHNITHKVNFGSHQVLLTVNLDKQTQIGKCCQPRWNLLTRCRACHLSPSKRHHLKMDEKNISKTHDDIQCKIKIKRRIVNNQLKGKVTIGSPTPLNIDRAYIEITGIANCSWKLDSMCFKFPRIYPENTPVKGFQQFYYTRHSLCGGDIAHRHKGTESYPFVAYWPSRLPGTWYGDHGSIEYLAKVTLHLAKNADIFNYSQFVAVIPRRHLSTEKHLLFEGRIDVTRSFQTYRAEGYVTVSVWLPISGIAAGQGLPVLCSITNCSRLHFGSILFMLTRTDIYRWACLICRPQFILQTGG</sequence>
<dbReference type="EMBL" id="JALNTZ010000002">
    <property type="protein sequence ID" value="KAJ3663824.1"/>
    <property type="molecule type" value="Genomic_DNA"/>
</dbReference>
<dbReference type="Pfam" id="PF00339">
    <property type="entry name" value="Arrestin_N"/>
    <property type="match status" value="1"/>
</dbReference>
<dbReference type="AlphaFoldDB" id="A0AA38J3C0"/>
<dbReference type="PANTHER" id="PTHR21664:SF1">
    <property type="entry name" value="NUDC DOMAIN-CONTAINING PROTEIN 1"/>
    <property type="match status" value="1"/>
</dbReference>
<evidence type="ECO:0000256" key="1">
    <source>
        <dbReference type="ARBA" id="ARBA00004123"/>
    </source>
</evidence>
<gene>
    <name evidence="7" type="ORF">Zmor_008046</name>
</gene>
<dbReference type="InterPro" id="IPR011021">
    <property type="entry name" value="Arrestin-like_N"/>
</dbReference>
<keyword evidence="8" id="KW-1185">Reference proteome</keyword>
<dbReference type="InterPro" id="IPR014752">
    <property type="entry name" value="Arrestin-like_C"/>
</dbReference>
<feature type="domain" description="Arrestin-like N-terminal" evidence="6">
    <location>
        <begin position="172"/>
        <end position="297"/>
    </location>
</feature>
<evidence type="ECO:0000256" key="3">
    <source>
        <dbReference type="ARBA" id="ARBA00005298"/>
    </source>
</evidence>
<dbReference type="GO" id="GO:0005737">
    <property type="term" value="C:cytoplasm"/>
    <property type="evidence" value="ECO:0007669"/>
    <property type="project" value="UniProtKB-SubCell"/>
</dbReference>